<feature type="region of interest" description="Disordered" evidence="3">
    <location>
        <begin position="29"/>
        <end position="51"/>
    </location>
</feature>
<accession>A0ABX1C8L1</accession>
<dbReference type="Proteomes" id="UP000727056">
    <property type="component" value="Unassembled WGS sequence"/>
</dbReference>
<organism evidence="5 6">
    <name type="scientific">Streptomyces bohaiensis</name>
    <dbReference type="NCBI Taxonomy" id="1431344"/>
    <lineage>
        <taxon>Bacteria</taxon>
        <taxon>Bacillati</taxon>
        <taxon>Actinomycetota</taxon>
        <taxon>Actinomycetes</taxon>
        <taxon>Kitasatosporales</taxon>
        <taxon>Streptomycetaceae</taxon>
        <taxon>Streptomyces</taxon>
    </lineage>
</organism>
<dbReference type="EMBL" id="JAAVJC010000020">
    <property type="protein sequence ID" value="NJQ14285.1"/>
    <property type="molecule type" value="Genomic_DNA"/>
</dbReference>
<proteinExistence type="inferred from homology"/>
<dbReference type="InterPro" id="IPR050559">
    <property type="entry name" value="P-Pant_transferase_sf"/>
</dbReference>
<name>A0ABX1C8L1_9ACTN</name>
<dbReference type="GO" id="GO:0016740">
    <property type="term" value="F:transferase activity"/>
    <property type="evidence" value="ECO:0007669"/>
    <property type="project" value="UniProtKB-KW"/>
</dbReference>
<sequence>MSTLHSWQGLGRAAREHSGVLRWLPAVPGVPLSPDEDGPPGRPWQVDDPPEDRELAADGIRLWLLPEAAVPAFAERLGGVGVLSAAERARMARLRTSGARRRYFGARLLSRFALSEAAPVPPADWSFTTGRYGRPEPVRPPGGLRFNLSHTRGMLACVVSRGRACGVDIERAAAPSETLQALQARFAPAERAALAALRPGPRATQVMAYWVLKEAYLKALGTGLLRAPDSFVLSAPHEPPVRVYDPPGTLRPQWHLSLLHPGPEHVLAVATDGAAPGPLRLTRISG</sequence>
<dbReference type="InterPro" id="IPR008278">
    <property type="entry name" value="4-PPantetheinyl_Trfase_dom"/>
</dbReference>
<reference evidence="5 6" key="1">
    <citation type="submission" date="2020-03" db="EMBL/GenBank/DDBJ databases">
        <title>Draft genome of Streptomyces sp. ventii, isolated from the Axial Seamount in the Pacific Ocean, and resequencing of the two type strains Streptomyces lonarensis strain NCL 716 and Streptomyces bohaiensis strain 11A07.</title>
        <authorList>
            <person name="Loughran R.M."/>
            <person name="Pfannmuller K.M."/>
            <person name="Wasson B.J."/>
            <person name="Deadmond M.C."/>
            <person name="Paddock B.E."/>
            <person name="Koyack M.J."/>
            <person name="Gallegos D.A."/>
            <person name="Mitchell E.A."/>
            <person name="Ushijima B."/>
            <person name="Saw J.H."/>
            <person name="Mcphail K.L."/>
            <person name="Videau P."/>
        </authorList>
    </citation>
    <scope>NUCLEOTIDE SEQUENCE [LARGE SCALE GENOMIC DNA]</scope>
    <source>
        <strain evidence="5 6">11A07</strain>
    </source>
</reference>
<protein>
    <submittedName>
        <fullName evidence="5">4'-phosphopantetheinyl transferase superfamily protein</fullName>
    </submittedName>
</protein>
<keyword evidence="6" id="KW-1185">Reference proteome</keyword>
<dbReference type="Gene3D" id="3.90.470.20">
    <property type="entry name" value="4'-phosphopantetheinyl transferase domain"/>
    <property type="match status" value="2"/>
</dbReference>
<evidence type="ECO:0000313" key="5">
    <source>
        <dbReference type="EMBL" id="NJQ14285.1"/>
    </source>
</evidence>
<keyword evidence="2 5" id="KW-0808">Transferase</keyword>
<dbReference type="PANTHER" id="PTHR12215:SF10">
    <property type="entry name" value="L-AMINOADIPATE-SEMIALDEHYDE DEHYDROGENASE-PHOSPHOPANTETHEINYL TRANSFERASE"/>
    <property type="match status" value="1"/>
</dbReference>
<dbReference type="SUPFAM" id="SSF56214">
    <property type="entry name" value="4'-phosphopantetheinyl transferase"/>
    <property type="match status" value="2"/>
</dbReference>
<evidence type="ECO:0000259" key="4">
    <source>
        <dbReference type="Pfam" id="PF01648"/>
    </source>
</evidence>
<dbReference type="RefSeq" id="WP_168087118.1">
    <property type="nucleotide sequence ID" value="NZ_BHZH01000042.1"/>
</dbReference>
<comment type="similarity">
    <text evidence="1">Belongs to the P-Pant transferase superfamily. Gsp/Sfp/HetI/AcpT family.</text>
</comment>
<dbReference type="Pfam" id="PF01648">
    <property type="entry name" value="ACPS"/>
    <property type="match status" value="1"/>
</dbReference>
<evidence type="ECO:0000313" key="6">
    <source>
        <dbReference type="Proteomes" id="UP000727056"/>
    </source>
</evidence>
<dbReference type="InterPro" id="IPR037143">
    <property type="entry name" value="4-PPantetheinyl_Trfase_dom_sf"/>
</dbReference>
<evidence type="ECO:0000256" key="1">
    <source>
        <dbReference type="ARBA" id="ARBA00010990"/>
    </source>
</evidence>
<gene>
    <name evidence="5" type="ORF">HCN52_04860</name>
</gene>
<dbReference type="PANTHER" id="PTHR12215">
    <property type="entry name" value="PHOSPHOPANTETHEINE TRANSFERASE"/>
    <property type="match status" value="1"/>
</dbReference>
<comment type="caution">
    <text evidence="5">The sequence shown here is derived from an EMBL/GenBank/DDBJ whole genome shotgun (WGS) entry which is preliminary data.</text>
</comment>
<evidence type="ECO:0000256" key="2">
    <source>
        <dbReference type="ARBA" id="ARBA00022679"/>
    </source>
</evidence>
<evidence type="ECO:0000256" key="3">
    <source>
        <dbReference type="SAM" id="MobiDB-lite"/>
    </source>
</evidence>
<feature type="domain" description="4'-phosphopantetheinyl transferase" evidence="4">
    <location>
        <begin position="165"/>
        <end position="270"/>
    </location>
</feature>